<dbReference type="PANTHER" id="PTHR43384:SF6">
    <property type="entry name" value="SEPTUM SITE-DETERMINING PROTEIN MIND HOMOLOG, CHLOROPLASTIC"/>
    <property type="match status" value="1"/>
</dbReference>
<protein>
    <submittedName>
        <fullName evidence="5">CDP-4-keto-6-deoxy-D-glucose-3-dehydrase</fullName>
    </submittedName>
</protein>
<dbReference type="AlphaFoldDB" id="A0A0K1ITN5"/>
<dbReference type="SUPFAM" id="SSF52540">
    <property type="entry name" value="P-loop containing nucleoside triphosphate hydrolases"/>
    <property type="match status" value="1"/>
</dbReference>
<evidence type="ECO:0000256" key="3">
    <source>
        <dbReference type="SAM" id="MobiDB-lite"/>
    </source>
</evidence>
<dbReference type="GO" id="GO:0016887">
    <property type="term" value="F:ATP hydrolysis activity"/>
    <property type="evidence" value="ECO:0007669"/>
    <property type="project" value="TreeGrafter"/>
</dbReference>
<dbReference type="RefSeq" id="WP_050459128.1">
    <property type="nucleotide sequence ID" value="NZ_CP011947.1"/>
</dbReference>
<sequence>MLAIAGGKGGSGKTTTTLGLASALDGPVLAVDADRDMPNLHAMAGVERRVDAVSGKSVCEPSVRSHPTDSTVSVLPAPAGTDDDAFERWLRTAADDERRAVVDCPAGAGPDAAVPLRVADAVVVVSPLCAPALRDAAKTAAMARALGTPVVGCVVSRSRMAPEAVSDLVGAPVLGTVPEESSPVLTRPTVRAAYRRIADRIPGKK</sequence>
<dbReference type="EMBL" id="CP011947">
    <property type="protein sequence ID" value="AKU07685.1"/>
    <property type="molecule type" value="Genomic_DNA"/>
</dbReference>
<dbReference type="InterPro" id="IPR002586">
    <property type="entry name" value="CobQ/CobB/MinD/ParA_Nub-bd_dom"/>
</dbReference>
<evidence type="ECO:0000259" key="4">
    <source>
        <dbReference type="Pfam" id="PF01656"/>
    </source>
</evidence>
<proteinExistence type="predicted"/>
<dbReference type="PANTHER" id="PTHR43384">
    <property type="entry name" value="SEPTUM SITE-DETERMINING PROTEIN MIND HOMOLOG, CHLOROPLASTIC-RELATED"/>
    <property type="match status" value="1"/>
</dbReference>
<dbReference type="GO" id="GO:0051782">
    <property type="term" value="P:negative regulation of cell division"/>
    <property type="evidence" value="ECO:0007669"/>
    <property type="project" value="TreeGrafter"/>
</dbReference>
<gene>
    <name evidence="5" type="ORF">ABY42_07960</name>
</gene>
<dbReference type="KEGG" id="hgi:ABY42_07960"/>
<keyword evidence="2" id="KW-0067">ATP-binding</keyword>
<dbReference type="InterPro" id="IPR027417">
    <property type="entry name" value="P-loop_NTPase"/>
</dbReference>
<feature type="region of interest" description="Disordered" evidence="3">
    <location>
        <begin position="59"/>
        <end position="78"/>
    </location>
</feature>
<keyword evidence="1" id="KW-0547">Nucleotide-binding</keyword>
<dbReference type="Pfam" id="PF01656">
    <property type="entry name" value="CbiA"/>
    <property type="match status" value="1"/>
</dbReference>
<name>A0A0K1ITN5_HALGI</name>
<evidence type="ECO:0000313" key="6">
    <source>
        <dbReference type="Proteomes" id="UP000066124"/>
    </source>
</evidence>
<accession>A0A0K1ITN5</accession>
<feature type="domain" description="CobQ/CobB/MinD/ParA nucleotide binding" evidence="4">
    <location>
        <begin position="2"/>
        <end position="180"/>
    </location>
</feature>
<evidence type="ECO:0000313" key="5">
    <source>
        <dbReference type="EMBL" id="AKU07685.1"/>
    </source>
</evidence>
<dbReference type="Proteomes" id="UP000066124">
    <property type="component" value="Chromosome"/>
</dbReference>
<evidence type="ECO:0000256" key="1">
    <source>
        <dbReference type="ARBA" id="ARBA00022741"/>
    </source>
</evidence>
<dbReference type="Gene3D" id="3.40.50.300">
    <property type="entry name" value="P-loop containing nucleotide triphosphate hydrolases"/>
    <property type="match status" value="1"/>
</dbReference>
<dbReference type="PATRIC" id="fig|35746.4.peg.1696"/>
<dbReference type="GeneID" id="25245886"/>
<dbReference type="GO" id="GO:0009898">
    <property type="term" value="C:cytoplasmic side of plasma membrane"/>
    <property type="evidence" value="ECO:0007669"/>
    <property type="project" value="TreeGrafter"/>
</dbReference>
<dbReference type="InterPro" id="IPR050625">
    <property type="entry name" value="ParA/MinD_ATPase"/>
</dbReference>
<reference evidence="6" key="1">
    <citation type="journal article" date="2015" name="J. Biotechnol.">
        <title>Complete genome sequence of Haloferax gibbonsii strain ARA6, a potential producer of polyhydroxyalkanoates and halocins isolated from Araruama, Rio de Janeiro, Brasil.</title>
        <authorList>
            <person name="Pinto L.H."/>
            <person name="D'Alincourt Carvalho-Assef A.P."/>
            <person name="Vieira R.P."/>
            <person name="Clementino M.M."/>
            <person name="Albano R.M."/>
        </authorList>
    </citation>
    <scope>NUCLEOTIDE SEQUENCE [LARGE SCALE GENOMIC DNA]</scope>
    <source>
        <strain evidence="6">ARA6</strain>
    </source>
</reference>
<dbReference type="GO" id="GO:0005524">
    <property type="term" value="F:ATP binding"/>
    <property type="evidence" value="ECO:0007669"/>
    <property type="project" value="UniProtKB-KW"/>
</dbReference>
<organism evidence="5 6">
    <name type="scientific">Haloferax gibbonsii</name>
    <dbReference type="NCBI Taxonomy" id="35746"/>
    <lineage>
        <taxon>Archaea</taxon>
        <taxon>Methanobacteriati</taxon>
        <taxon>Methanobacteriota</taxon>
        <taxon>Stenosarchaea group</taxon>
        <taxon>Halobacteria</taxon>
        <taxon>Halobacteriales</taxon>
        <taxon>Haloferacaceae</taxon>
        <taxon>Haloferax</taxon>
    </lineage>
</organism>
<evidence type="ECO:0000256" key="2">
    <source>
        <dbReference type="ARBA" id="ARBA00022840"/>
    </source>
</evidence>
<dbReference type="GO" id="GO:0005829">
    <property type="term" value="C:cytosol"/>
    <property type="evidence" value="ECO:0007669"/>
    <property type="project" value="TreeGrafter"/>
</dbReference>